<feature type="region of interest" description="Disordered" evidence="1">
    <location>
        <begin position="750"/>
        <end position="775"/>
    </location>
</feature>
<protein>
    <submittedName>
        <fullName evidence="2">Uncharacterized protein</fullName>
    </submittedName>
</protein>
<dbReference type="InterPro" id="IPR049762">
    <property type="entry name" value="PoNe_dom"/>
</dbReference>
<feature type="region of interest" description="Disordered" evidence="1">
    <location>
        <begin position="502"/>
        <end position="720"/>
    </location>
</feature>
<evidence type="ECO:0000313" key="2">
    <source>
        <dbReference type="EMBL" id="KAB2591691.1"/>
    </source>
</evidence>
<dbReference type="EMBL" id="VYUA01000011">
    <property type="protein sequence ID" value="KAB2591691.1"/>
    <property type="molecule type" value="Genomic_DNA"/>
</dbReference>
<evidence type="ECO:0000313" key="3">
    <source>
        <dbReference type="Proteomes" id="UP000326907"/>
    </source>
</evidence>
<name>A0A5N5EPC9_9ACTN</name>
<accession>A0A5N5EPC9</accession>
<proteinExistence type="predicted"/>
<dbReference type="RefSeq" id="WP_151510680.1">
    <property type="nucleotide sequence ID" value="NZ_VYUA01000011.1"/>
</dbReference>
<organism evidence="2 3">
    <name type="scientific">Streptomyces arboris</name>
    <dbReference type="NCBI Taxonomy" id="2600619"/>
    <lineage>
        <taxon>Bacteria</taxon>
        <taxon>Bacillati</taxon>
        <taxon>Actinomycetota</taxon>
        <taxon>Actinomycetes</taxon>
        <taxon>Kitasatosporales</taxon>
        <taxon>Streptomycetaceae</taxon>
        <taxon>Streptomyces</taxon>
    </lineage>
</organism>
<feature type="compositionally biased region" description="Low complexity" evidence="1">
    <location>
        <begin position="509"/>
        <end position="519"/>
    </location>
</feature>
<evidence type="ECO:0000256" key="1">
    <source>
        <dbReference type="SAM" id="MobiDB-lite"/>
    </source>
</evidence>
<dbReference type="AlphaFoldDB" id="A0A5N5EPC9"/>
<gene>
    <name evidence="2" type="ORF">F5983_14490</name>
</gene>
<sequence length="1025" mass="107970">MSENDPVDPYGIPVFTGDLAVLDQKVTALAKDGEKIATAAGDVHSSFGGLRAFYQAPEADQLFATTLPVTTTAQGLKSDVAVITGALATYADDAQPLVAKLKRLREEASTFLDKANADDKWREDGDLVEENNRRHDEIAETWAAFQAVERNCYNKIISLVPGGTQLKVDDGSGGKGMYGYDAEALKHAKGLPWGDPVKESTPWYHIHEHLWDFGKGVVVDGVWGTIKGLGTLVGTDGWESMKRAWTGLAKLTTGVIISTTPLAAAFWLTPENKLPSWLRDSRTAMKETGKALLAWDQWSENPSRAAGAVTFNVVTTVFTGGTGGAVAGGGKAALAAKALSFAGRAGRAIDPMTYLFKGAGAGLTKISDVMAGLKGMGNIEIPTLPPGSITLPDGGFKLADGTLHLPEGAAVPDGAFEVPKGAVKLPDGMDIPAGAVDLGDGVVRLPEGMTPPAGSLTIPEGALKLPEGTVTLPENTVRLTDMDGNAVHIDAEGNLLKEDGTLKQHHSAAPDGNPADGAPVRTDADTPLPRTPAEESALVGAGARTGGGDSIRLGSDFSDTGRLGDDAALTGDNVTAPDRTPGGTANNLPGGSAPDNLPTNSLDNGTPGGAGRGPAGENAPSGGGHTSSAADSSSAAGGSRDLPSGSTMDNGSGGTNSPEPSGSDAPGSAVDDAADAADEASSASDGVTLGGEHTRGPSRASEPPSFMRQGENPYGPTGSLTADQIKEIQAYRANYEEGYFKEYYEKRGHRSDVDAPDESGFPPPQLIKDPANPRLWIPKDKAPPAFPAKYHPDWHRAGTADDLTGTPVKSTMDDAAAYRHKSVEADKVHHDPLAKAKKAWEADRTPENKAIYDALRSKHAPLHHTMTKATEAYGESVARNHLIPKYYEGAKWEPTAGPRNGNDQFDQVWRLKDGNSFVIIEAKSDVTTAVNERTLPSGFKARQGSREYLLDIMNKMWKRAEAGDSTELLLYTDLKKALIADKIEYILVKGVSDGPNYGGFKSRKFNIGTFKEEDFPFELPNRSDS</sequence>
<reference evidence="2 3" key="1">
    <citation type="submission" date="2019-09" db="EMBL/GenBank/DDBJ databases">
        <authorList>
            <person name="Liu P."/>
        </authorList>
    </citation>
    <scope>NUCLEOTIDE SEQUENCE [LARGE SCALE GENOMIC DNA]</scope>
    <source>
        <strain evidence="2 3">TRM68085</strain>
    </source>
</reference>
<feature type="compositionally biased region" description="Polar residues" evidence="1">
    <location>
        <begin position="644"/>
        <end position="660"/>
    </location>
</feature>
<feature type="compositionally biased region" description="Low complexity" evidence="1">
    <location>
        <begin position="615"/>
        <end position="639"/>
    </location>
</feature>
<keyword evidence="3" id="KW-1185">Reference proteome</keyword>
<dbReference type="Proteomes" id="UP000326907">
    <property type="component" value="Unassembled WGS sequence"/>
</dbReference>
<feature type="compositionally biased region" description="Low complexity" evidence="1">
    <location>
        <begin position="661"/>
        <end position="671"/>
    </location>
</feature>
<dbReference type="CDD" id="cd20739">
    <property type="entry name" value="PoNe_DUF637"/>
    <property type="match status" value="1"/>
</dbReference>
<comment type="caution">
    <text evidence="2">The sequence shown here is derived from an EMBL/GenBank/DDBJ whole genome shotgun (WGS) entry which is preliminary data.</text>
</comment>